<sequence length="76" mass="8204">MYLVATVESVDHTLFPDGHDAMLFLRAAENFGCRDHDPAVIARNLGALPGITNVHVDLEEPCLPVAADVKGRPARP</sequence>
<protein>
    <submittedName>
        <fullName evidence="1">Uncharacterized protein</fullName>
    </submittedName>
</protein>
<dbReference type="RefSeq" id="WP_282516551.1">
    <property type="nucleotide sequence ID" value="NZ_JASCIR010000038.1"/>
</dbReference>
<gene>
    <name evidence="1" type="ORF">QIS99_28360</name>
</gene>
<accession>A0ABT6S062</accession>
<evidence type="ECO:0000313" key="1">
    <source>
        <dbReference type="EMBL" id="MDI3390074.1"/>
    </source>
</evidence>
<dbReference type="Proteomes" id="UP001224661">
    <property type="component" value="Unassembled WGS sequence"/>
</dbReference>
<name>A0ABT6S062_9ACTN</name>
<dbReference type="EMBL" id="JASCIR010000038">
    <property type="protein sequence ID" value="MDI3390074.1"/>
    <property type="molecule type" value="Genomic_DNA"/>
</dbReference>
<proteinExistence type="predicted"/>
<organism evidence="1 2">
    <name type="scientific">Streptomyces solicavernae</name>
    <dbReference type="NCBI Taxonomy" id="3043614"/>
    <lineage>
        <taxon>Bacteria</taxon>
        <taxon>Bacillati</taxon>
        <taxon>Actinomycetota</taxon>
        <taxon>Actinomycetes</taxon>
        <taxon>Kitasatosporales</taxon>
        <taxon>Streptomycetaceae</taxon>
        <taxon>Streptomyces</taxon>
    </lineage>
</organism>
<keyword evidence="2" id="KW-1185">Reference proteome</keyword>
<reference evidence="1 2" key="1">
    <citation type="submission" date="2023-05" db="EMBL/GenBank/DDBJ databases">
        <title>Draft genome sequence of Streptomyces sp. B-S-A8 isolated from a cave soil in Thailand.</title>
        <authorList>
            <person name="Chamroensaksri N."/>
            <person name="Muangham S."/>
        </authorList>
    </citation>
    <scope>NUCLEOTIDE SEQUENCE [LARGE SCALE GENOMIC DNA]</scope>
    <source>
        <strain evidence="1 2">B-S-A8</strain>
    </source>
</reference>
<evidence type="ECO:0000313" key="2">
    <source>
        <dbReference type="Proteomes" id="UP001224661"/>
    </source>
</evidence>
<comment type="caution">
    <text evidence="1">The sequence shown here is derived from an EMBL/GenBank/DDBJ whole genome shotgun (WGS) entry which is preliminary data.</text>
</comment>